<dbReference type="Pfam" id="PF00144">
    <property type="entry name" value="Beta-lactamase"/>
    <property type="match status" value="1"/>
</dbReference>
<reference evidence="3" key="1">
    <citation type="journal article" date="2011" name="J. Bacteriol.">
        <title>Genome sequences of eight morphologically diverse alphaproteobacteria.</title>
        <authorList>
            <consortium name="US DOE Joint Genome Institute"/>
            <person name="Brown P.J."/>
            <person name="Kysela D.T."/>
            <person name="Buechlein A."/>
            <person name="Hemmerich C."/>
            <person name="Brun Y.V."/>
        </authorList>
    </citation>
    <scope>NUCLEOTIDE SEQUENCE [LARGE SCALE GENOMIC DNA]</scope>
    <source>
        <strain evidence="3">ATCC 49814 / DSM 5838 / IFAM 1418</strain>
    </source>
</reference>
<dbReference type="PANTHER" id="PTHR46825:SF15">
    <property type="entry name" value="BETA-LACTAMASE-RELATED DOMAIN-CONTAINING PROTEIN"/>
    <property type="match status" value="1"/>
</dbReference>
<dbReference type="PANTHER" id="PTHR46825">
    <property type="entry name" value="D-ALANYL-D-ALANINE-CARBOXYPEPTIDASE/ENDOPEPTIDASE AMPH"/>
    <property type="match status" value="1"/>
</dbReference>
<dbReference type="eggNOG" id="COG1680">
    <property type="taxonomic scope" value="Bacteria"/>
</dbReference>
<dbReference type="KEGG" id="hba:Hbal_2973"/>
<evidence type="ECO:0000313" key="3">
    <source>
        <dbReference type="Proteomes" id="UP000002745"/>
    </source>
</evidence>
<protein>
    <submittedName>
        <fullName evidence="2">Beta-lactamase</fullName>
    </submittedName>
</protein>
<dbReference type="HOGENOM" id="CLU_020027_14_3_5"/>
<feature type="domain" description="Beta-lactamase-related" evidence="1">
    <location>
        <begin position="62"/>
        <end position="390"/>
    </location>
</feature>
<dbReference type="Gene3D" id="3.40.710.10">
    <property type="entry name" value="DD-peptidase/beta-lactamase superfamily"/>
    <property type="match status" value="1"/>
</dbReference>
<dbReference type="InterPro" id="IPR050491">
    <property type="entry name" value="AmpC-like"/>
</dbReference>
<dbReference type="Proteomes" id="UP000002745">
    <property type="component" value="Chromosome"/>
</dbReference>
<accession>C6XRN1</accession>
<evidence type="ECO:0000313" key="2">
    <source>
        <dbReference type="EMBL" id="ACT60641.1"/>
    </source>
</evidence>
<dbReference type="EMBL" id="CP001678">
    <property type="protein sequence ID" value="ACT60641.1"/>
    <property type="molecule type" value="Genomic_DNA"/>
</dbReference>
<dbReference type="STRING" id="582402.Hbal_2973"/>
<organism evidence="2 3">
    <name type="scientific">Hirschia baltica (strain ATCC 49814 / DSM 5838 / IFAM 1418)</name>
    <dbReference type="NCBI Taxonomy" id="582402"/>
    <lineage>
        <taxon>Bacteria</taxon>
        <taxon>Pseudomonadati</taxon>
        <taxon>Pseudomonadota</taxon>
        <taxon>Alphaproteobacteria</taxon>
        <taxon>Hyphomonadales</taxon>
        <taxon>Hyphomonadaceae</taxon>
        <taxon>Hirschia</taxon>
    </lineage>
</organism>
<name>C6XRN1_HIRBI</name>
<dbReference type="InterPro" id="IPR012338">
    <property type="entry name" value="Beta-lactam/transpept-like"/>
</dbReference>
<sequence>MSSFLGRMNQVVSIFFALGVFFSGIQALAQESSAYHFDEEPNISAPSLAPPAPAPVLDLAYIDQRAEKLMQEDQMIGFALAVVEKGEISFVKGYGKTYPGGPAVDKDTVFRWASLSKGMAGTLAGVLNKNGALDLKAPISDFHTSLRLPKNGLSTLKVEDILSHQLGIVPNAYDTRLEDGIDPKIIRKDLGKLTNICTPGECHSYQNVAFDTISEVMAEATGKDYKDLVTEYIFAPLNMRSASLTKDDLKRTGNWARPFGYSSGISMMRPVELNDNYYKVPAAGGMNSSIEDLAQYMRAQMGLVPEVLPEDVLQEIHTPRTPTWKERNRMRRKSSHVTHADYALGWRVYDYAGHKLIGHRGAVRGYRAMILFDPVLDTGIVAMWNSTSSKPVGLQFELMDMAYGFERTKWMQLTSDESEPIRHGGD</sequence>
<gene>
    <name evidence="2" type="ordered locus">Hbal_2973</name>
</gene>
<keyword evidence="3" id="KW-1185">Reference proteome</keyword>
<dbReference type="RefSeq" id="WP_015828791.1">
    <property type="nucleotide sequence ID" value="NC_012982.1"/>
</dbReference>
<dbReference type="AlphaFoldDB" id="C6XRN1"/>
<dbReference type="SUPFAM" id="SSF56601">
    <property type="entry name" value="beta-lactamase/transpeptidase-like"/>
    <property type="match status" value="1"/>
</dbReference>
<dbReference type="InterPro" id="IPR001466">
    <property type="entry name" value="Beta-lactam-related"/>
</dbReference>
<proteinExistence type="predicted"/>
<evidence type="ECO:0000259" key="1">
    <source>
        <dbReference type="Pfam" id="PF00144"/>
    </source>
</evidence>